<dbReference type="GO" id="GO:0003700">
    <property type="term" value="F:DNA-binding transcription factor activity"/>
    <property type="evidence" value="ECO:0007669"/>
    <property type="project" value="TreeGrafter"/>
</dbReference>
<dbReference type="GO" id="GO:0003677">
    <property type="term" value="F:DNA binding"/>
    <property type="evidence" value="ECO:0007669"/>
    <property type="project" value="TreeGrafter"/>
</dbReference>
<proteinExistence type="predicted"/>
<name>A0A3M6D663_9PSED</name>
<sequence length="224" mass="24464">MLRSLMDEGMVEQDLLSKRYRLSIEFFALAAKAGNTGNLRDMVRPSLLRLSASLGDSLFLLARSGFDAICLDRSEGPYPIRTFTGDIGGRVALGVGQGSLAILAFLPEEERETVIAYNLPRLKDFHLYDEVFLRSEVENVRRLGYAGRNTGALPGMAGLAVPILDRSGRAVAALSVATITDRLGPDRLTTVVELLKREAAVISARINPFDPSLRRPSQVFGQAE</sequence>
<dbReference type="SUPFAM" id="SSF55781">
    <property type="entry name" value="GAF domain-like"/>
    <property type="match status" value="1"/>
</dbReference>
<dbReference type="GO" id="GO:0045892">
    <property type="term" value="P:negative regulation of DNA-templated transcription"/>
    <property type="evidence" value="ECO:0007669"/>
    <property type="project" value="TreeGrafter"/>
</dbReference>
<dbReference type="Proteomes" id="UP000279173">
    <property type="component" value="Unassembled WGS sequence"/>
</dbReference>
<dbReference type="EMBL" id="RBUT01000052">
    <property type="protein sequence ID" value="RMV51001.1"/>
    <property type="molecule type" value="Genomic_DNA"/>
</dbReference>
<dbReference type="AlphaFoldDB" id="A0A3M6D663"/>
<organism evidence="2 3">
    <name type="scientific">Pseudomonas syringae pv. helianthi</name>
    <dbReference type="NCBI Taxonomy" id="251654"/>
    <lineage>
        <taxon>Bacteria</taxon>
        <taxon>Pseudomonadati</taxon>
        <taxon>Pseudomonadota</taxon>
        <taxon>Gammaproteobacteria</taxon>
        <taxon>Pseudomonadales</taxon>
        <taxon>Pseudomonadaceae</taxon>
        <taxon>Pseudomonas</taxon>
    </lineage>
</organism>
<evidence type="ECO:0000259" key="1">
    <source>
        <dbReference type="PROSITE" id="PS51078"/>
    </source>
</evidence>
<dbReference type="Gene3D" id="3.30.450.40">
    <property type="match status" value="1"/>
</dbReference>
<evidence type="ECO:0000313" key="2">
    <source>
        <dbReference type="EMBL" id="RMV51001.1"/>
    </source>
</evidence>
<accession>A0A3M6D663</accession>
<protein>
    <submittedName>
        <fullName evidence="2">IclR family transcriptional regulator</fullName>
    </submittedName>
</protein>
<gene>
    <name evidence="2" type="ORF">ALP10_05507</name>
</gene>
<dbReference type="PANTHER" id="PTHR30136">
    <property type="entry name" value="HELIX-TURN-HELIX TRANSCRIPTIONAL REGULATOR, ICLR FAMILY"/>
    <property type="match status" value="1"/>
</dbReference>
<dbReference type="Pfam" id="PF01614">
    <property type="entry name" value="IclR_C"/>
    <property type="match status" value="1"/>
</dbReference>
<evidence type="ECO:0000313" key="3">
    <source>
        <dbReference type="Proteomes" id="UP000279173"/>
    </source>
</evidence>
<dbReference type="InterPro" id="IPR029016">
    <property type="entry name" value="GAF-like_dom_sf"/>
</dbReference>
<feature type="domain" description="IclR-ED" evidence="1">
    <location>
        <begin position="25"/>
        <end position="208"/>
    </location>
</feature>
<dbReference type="InterPro" id="IPR014757">
    <property type="entry name" value="Tscrpt_reg_IclR_C"/>
</dbReference>
<dbReference type="InterPro" id="IPR050707">
    <property type="entry name" value="HTH_MetabolicPath_Reg"/>
</dbReference>
<comment type="caution">
    <text evidence="2">The sequence shown here is derived from an EMBL/GenBank/DDBJ whole genome shotgun (WGS) entry which is preliminary data.</text>
</comment>
<dbReference type="PANTHER" id="PTHR30136:SF39">
    <property type="entry name" value="TRANSCRIPTIONAL REGULATORY PROTEIN"/>
    <property type="match status" value="1"/>
</dbReference>
<dbReference type="PROSITE" id="PS51078">
    <property type="entry name" value="ICLR_ED"/>
    <property type="match status" value="1"/>
</dbReference>
<reference evidence="2 3" key="1">
    <citation type="submission" date="2018-08" db="EMBL/GenBank/DDBJ databases">
        <title>Recombination of ecologically and evolutionarily significant loci maintains genetic cohesion in the Pseudomonas syringae species complex.</title>
        <authorList>
            <person name="Dillon M."/>
            <person name="Thakur S."/>
            <person name="Almeida R.N.D."/>
            <person name="Weir B.S."/>
            <person name="Guttman D.S."/>
        </authorList>
    </citation>
    <scope>NUCLEOTIDE SEQUENCE [LARGE SCALE GENOMIC DNA]</scope>
    <source>
        <strain evidence="2 3">ICMP 3263</strain>
    </source>
</reference>